<comment type="similarity">
    <text evidence="2">Belongs to the CDP-alcohol phosphatidyltransferase class-I family.</text>
</comment>
<reference evidence="3 4" key="1">
    <citation type="journal article" date="2011" name="J. Bacteriol.">
        <title>Genome sequence of the verrucomicrobium Opitutus terrae PB90-1, an abundant inhabitant of rice paddy soil ecosystems.</title>
        <authorList>
            <person name="van Passel M.W."/>
            <person name="Kant R."/>
            <person name="Palva A."/>
            <person name="Copeland A."/>
            <person name="Lucas S."/>
            <person name="Lapidus A."/>
            <person name="Glavina del Rio T."/>
            <person name="Pitluck S."/>
            <person name="Goltsman E."/>
            <person name="Clum A."/>
            <person name="Sun H."/>
            <person name="Schmutz J."/>
            <person name="Larimer F.W."/>
            <person name="Land M.L."/>
            <person name="Hauser L."/>
            <person name="Kyrpides N."/>
            <person name="Mikhailova N."/>
            <person name="Richardson P.P."/>
            <person name="Janssen P.H."/>
            <person name="de Vos W.M."/>
            <person name="Smidt H."/>
        </authorList>
    </citation>
    <scope>NUCLEOTIDE SEQUENCE [LARGE SCALE GENOMIC DNA]</scope>
    <source>
        <strain evidence="4">DSM 11246 / JCM 15787 / PB90-1</strain>
    </source>
</reference>
<dbReference type="GO" id="GO:0008654">
    <property type="term" value="P:phospholipid biosynthetic process"/>
    <property type="evidence" value="ECO:0007669"/>
    <property type="project" value="InterPro"/>
</dbReference>
<dbReference type="InterPro" id="IPR048254">
    <property type="entry name" value="CDP_ALCOHOL_P_TRANSF_CS"/>
</dbReference>
<dbReference type="RefSeq" id="WP_012374300.1">
    <property type="nucleotide sequence ID" value="NC_010571.1"/>
</dbReference>
<dbReference type="InterPro" id="IPR000462">
    <property type="entry name" value="CDP-OH_P_trans"/>
</dbReference>
<name>B1ZSR8_OPITP</name>
<proteinExistence type="inferred from homology"/>
<dbReference type="KEGG" id="ote:Oter_1478"/>
<accession>B1ZSR8</accession>
<evidence type="ECO:0000256" key="2">
    <source>
        <dbReference type="RuleBase" id="RU003750"/>
    </source>
</evidence>
<dbReference type="EMBL" id="CP001032">
    <property type="protein sequence ID" value="ACB74762.1"/>
    <property type="molecule type" value="Genomic_DNA"/>
</dbReference>
<dbReference type="GO" id="GO:0016780">
    <property type="term" value="F:phosphotransferase activity, for other substituted phosphate groups"/>
    <property type="evidence" value="ECO:0007669"/>
    <property type="project" value="InterPro"/>
</dbReference>
<keyword evidence="4" id="KW-1185">Reference proteome</keyword>
<organism evidence="3 4">
    <name type="scientific">Opitutus terrae (strain DSM 11246 / JCM 15787 / PB90-1)</name>
    <dbReference type="NCBI Taxonomy" id="452637"/>
    <lineage>
        <taxon>Bacteria</taxon>
        <taxon>Pseudomonadati</taxon>
        <taxon>Verrucomicrobiota</taxon>
        <taxon>Opitutia</taxon>
        <taxon>Opitutales</taxon>
        <taxon>Opitutaceae</taxon>
        <taxon>Opitutus</taxon>
    </lineage>
</organism>
<dbReference type="PROSITE" id="PS00379">
    <property type="entry name" value="CDP_ALCOHOL_P_TRANSF"/>
    <property type="match status" value="1"/>
</dbReference>
<gene>
    <name evidence="3" type="ordered locus">Oter_1478</name>
</gene>
<protein>
    <submittedName>
        <fullName evidence="3">CDP-alcohol phosphatidyltransferase</fullName>
    </submittedName>
</protein>
<dbReference type="eggNOG" id="COG0558">
    <property type="taxonomic scope" value="Bacteria"/>
</dbReference>
<dbReference type="STRING" id="452637.Oter_1478"/>
<dbReference type="InterPro" id="IPR043130">
    <property type="entry name" value="CDP-OH_PTrfase_TM_dom"/>
</dbReference>
<dbReference type="GO" id="GO:0016020">
    <property type="term" value="C:membrane"/>
    <property type="evidence" value="ECO:0007669"/>
    <property type="project" value="InterPro"/>
</dbReference>
<evidence type="ECO:0000313" key="4">
    <source>
        <dbReference type="Proteomes" id="UP000007013"/>
    </source>
</evidence>
<dbReference type="AlphaFoldDB" id="B1ZSR8"/>
<dbReference type="Proteomes" id="UP000007013">
    <property type="component" value="Chromosome"/>
</dbReference>
<dbReference type="Gene3D" id="1.20.120.1760">
    <property type="match status" value="1"/>
</dbReference>
<evidence type="ECO:0000256" key="1">
    <source>
        <dbReference type="ARBA" id="ARBA00022679"/>
    </source>
</evidence>
<sequence length="182" mass="19475">MRLEPIPYLPNLLSSLRIALAPAILGAAYSNSKPGFVALLAVSLVSDTLDGWLARRWHVSSAVGQRLDRWGDGLTLIVGALGVSFLWLEIVEREWHWGLIAVAGYLMCGLQRLIEPAVEQSRSGWMSRVCGWAVPLSLVPLLTGQAAWPFQAAAVLQAALGGWKLAAARRTAPPAPATGATT</sequence>
<evidence type="ECO:0000313" key="3">
    <source>
        <dbReference type="EMBL" id="ACB74762.1"/>
    </source>
</evidence>
<dbReference type="OrthoDB" id="9796672at2"/>
<keyword evidence="1 2" id="KW-0808">Transferase</keyword>
<dbReference type="Pfam" id="PF01066">
    <property type="entry name" value="CDP-OH_P_transf"/>
    <property type="match status" value="1"/>
</dbReference>
<dbReference type="HOGENOM" id="CLU_1480618_0_0_0"/>